<keyword evidence="3" id="KW-1185">Reference proteome</keyword>
<dbReference type="Proteomes" id="UP000016160">
    <property type="component" value="Chromosome"/>
</dbReference>
<dbReference type="AlphaFoldDB" id="T2KKS2"/>
<reference evidence="2 3" key="1">
    <citation type="journal article" date="2013" name="Appl. Environ. Microbiol.">
        <title>The genome of the alga-associated marine flavobacterium Formosa agariphila KMM 3901T reveals a broad potential for degradation of algal polysaccharides.</title>
        <authorList>
            <person name="Mann A.J."/>
            <person name="Hahnke R.L."/>
            <person name="Huang S."/>
            <person name="Werner J."/>
            <person name="Xing P."/>
            <person name="Barbeyron T."/>
            <person name="Huettel B."/>
            <person name="Stueber K."/>
            <person name="Reinhardt R."/>
            <person name="Harder J."/>
            <person name="Gloeckner F.O."/>
            <person name="Amann R.I."/>
            <person name="Teeling H."/>
        </authorList>
    </citation>
    <scope>NUCLEOTIDE SEQUENCE [LARGE SCALE GENOMIC DNA]</scope>
    <source>
        <strain evidence="3">DSM 15362 / KCTC 12365 / LMG 23005 / KMM 3901</strain>
    </source>
</reference>
<dbReference type="PROSITE" id="PS51257">
    <property type="entry name" value="PROKAR_LIPOPROTEIN"/>
    <property type="match status" value="1"/>
</dbReference>
<evidence type="ECO:0000313" key="2">
    <source>
        <dbReference type="EMBL" id="CDF79335.1"/>
    </source>
</evidence>
<dbReference type="OrthoDB" id="882993at2"/>
<organism evidence="2 3">
    <name type="scientific">Formosa agariphila (strain DSM 15362 / KCTC 12365 / LMG 23005 / KMM 3901 / M-2Alg 35-1)</name>
    <dbReference type="NCBI Taxonomy" id="1347342"/>
    <lineage>
        <taxon>Bacteria</taxon>
        <taxon>Pseudomonadati</taxon>
        <taxon>Bacteroidota</taxon>
        <taxon>Flavobacteriia</taxon>
        <taxon>Flavobacteriales</taxon>
        <taxon>Flavobacteriaceae</taxon>
        <taxon>Formosa</taxon>
    </lineage>
</organism>
<accession>T2KKS2</accession>
<evidence type="ECO:0000256" key="1">
    <source>
        <dbReference type="SAM" id="SignalP"/>
    </source>
</evidence>
<protein>
    <recommendedName>
        <fullName evidence="4">Lipocalin-like domain-containing protein</fullName>
    </recommendedName>
</protein>
<proteinExistence type="predicted"/>
<dbReference type="eggNOG" id="ENOG5032ZY9">
    <property type="taxonomic scope" value="Bacteria"/>
</dbReference>
<feature type="signal peptide" evidence="1">
    <location>
        <begin position="1"/>
        <end position="21"/>
    </location>
</feature>
<gene>
    <name evidence="2" type="ORF">BN863_16230</name>
</gene>
<evidence type="ECO:0008006" key="4">
    <source>
        <dbReference type="Google" id="ProtNLM"/>
    </source>
</evidence>
<dbReference type="PATRIC" id="fig|1347342.6.peg.1628"/>
<dbReference type="STRING" id="1347342.BN863_16230"/>
<sequence>MKQYILLLMFMGLLCSCNQNDDATQSETKLIGNWNLIQMTGSIPDSETTGAEMDWQEIYQLRADGTFLKSRDRAGVIIEITGTYNLIDNSILEFTFDGASELIGSCTSHTKETMTLQSDTIFLSTWSACDGPGLTYKKLD</sequence>
<feature type="chain" id="PRO_5004602632" description="Lipocalin-like domain-containing protein" evidence="1">
    <location>
        <begin position="22"/>
        <end position="140"/>
    </location>
</feature>
<dbReference type="HOGENOM" id="CLU_146620_0_0_10"/>
<name>T2KKS2_FORAG</name>
<keyword evidence="1" id="KW-0732">Signal</keyword>
<dbReference type="EMBL" id="HG315671">
    <property type="protein sequence ID" value="CDF79335.1"/>
    <property type="molecule type" value="Genomic_DNA"/>
</dbReference>
<evidence type="ECO:0000313" key="3">
    <source>
        <dbReference type="Proteomes" id="UP000016160"/>
    </source>
</evidence>
<dbReference type="RefSeq" id="WP_038529448.1">
    <property type="nucleotide sequence ID" value="NZ_HG315671.1"/>
</dbReference>